<feature type="compositionally biased region" description="Basic and acidic residues" evidence="1">
    <location>
        <begin position="295"/>
        <end position="311"/>
    </location>
</feature>
<accession>A0A9W2ZH10</accession>
<feature type="transmembrane region" description="Helical" evidence="2">
    <location>
        <begin position="642"/>
        <end position="660"/>
    </location>
</feature>
<reference evidence="6 7" key="1">
    <citation type="submission" date="2025-04" db="UniProtKB">
        <authorList>
            <consortium name="RefSeq"/>
        </authorList>
    </citation>
    <scope>IDENTIFICATION</scope>
</reference>
<keyword evidence="2" id="KW-0812">Transmembrane</keyword>
<feature type="transmembrane region" description="Helical" evidence="2">
    <location>
        <begin position="237"/>
        <end position="255"/>
    </location>
</feature>
<organism evidence="5 6">
    <name type="scientific">Biomphalaria glabrata</name>
    <name type="common">Bloodfluke planorb</name>
    <name type="synonym">Freshwater snail</name>
    <dbReference type="NCBI Taxonomy" id="6526"/>
    <lineage>
        <taxon>Eukaryota</taxon>
        <taxon>Metazoa</taxon>
        <taxon>Spiralia</taxon>
        <taxon>Lophotrochozoa</taxon>
        <taxon>Mollusca</taxon>
        <taxon>Gastropoda</taxon>
        <taxon>Heterobranchia</taxon>
        <taxon>Euthyneura</taxon>
        <taxon>Panpulmonata</taxon>
        <taxon>Hygrophila</taxon>
        <taxon>Lymnaeoidea</taxon>
        <taxon>Planorbidae</taxon>
        <taxon>Biomphalaria</taxon>
    </lineage>
</organism>
<dbReference type="RefSeq" id="XP_055874193.1">
    <property type="nucleotide sequence ID" value="XM_056018218.1"/>
</dbReference>
<evidence type="ECO:0000313" key="8">
    <source>
        <dbReference type="RefSeq" id="XP_055874195.1"/>
    </source>
</evidence>
<dbReference type="GeneID" id="106054603"/>
<evidence type="ECO:0000313" key="5">
    <source>
        <dbReference type="Proteomes" id="UP001165740"/>
    </source>
</evidence>
<evidence type="ECO:0000313" key="7">
    <source>
        <dbReference type="RefSeq" id="XP_055874194.1"/>
    </source>
</evidence>
<feature type="region of interest" description="Disordered" evidence="1">
    <location>
        <begin position="36"/>
        <end position="98"/>
    </location>
</feature>
<sequence length="703" mass="78947">MKLWIFKLIAVNIFLLCSLSYCVSQDDVTNSTETVVETTSLRDVSPSTSTSTSTSTTTTTTTTTSTTPVDDTPTQTTPDATTLGEILDTPEDSNDPISDYIKKYNEAVVYVGEEDDRPEDTPTKPELGIDQAWFTVNSTVDFVVEIWAQSDQCYKCDLMLITKIEANSVSSFAVNTTSGTDLRLVRVHPAGHPEQLCGFKSTFLESGDYWVFLGFPPPDEEMTCKVILANDPDISELPILFVLVGFLVLAIVYVIGKRLYSYFRRAASHRQDSMDVTSDHESGDHLRMGNGSGGKDVDVEDGTKPEKEPTKSKPRLKCLDTFRGLTLVLMIFVNYGGGQYWFFEHAPWNGILVADLVFPWFVFIMGVSMNFSFRSMFRQDWSAGRILWKIVWRAAKLFFIGFMLGTHYQPADLENVRILGVLQRLALTYLISALIHFTCSRRSDSHQDKKWSVIRDLILYIPEWLANLAILALHLGLVYGLPVPGCPTGYVGPGGLSEGGKYKNCTGGATQYIDSMLLGTHHMYQWPTPHVLYQTVVPFDPEGFLATLNCVFLCFLGIQCGRIILIFQSHKDRLIRFVAWAVFLGALGALFTKCSQDDGWIPANKNIWSLSYTLVTASFGFILLSALYVITDIISIWDGQPFIYPGMNSIAIYCCHGVFHNQFPVNWIVGNQHWKLLLRCVWGTSVWVIVAFWLYLKKIFIAL</sequence>
<feature type="transmembrane region" description="Helical" evidence="2">
    <location>
        <begin position="612"/>
        <end position="630"/>
    </location>
</feature>
<keyword evidence="2" id="KW-0472">Membrane</keyword>
<feature type="compositionally biased region" description="Basic and acidic residues" evidence="1">
    <location>
        <begin position="274"/>
        <end position="287"/>
    </location>
</feature>
<dbReference type="OrthoDB" id="2149840at2759"/>
<feature type="region of interest" description="Disordered" evidence="1">
    <location>
        <begin position="274"/>
        <end position="312"/>
    </location>
</feature>
<evidence type="ECO:0000313" key="6">
    <source>
        <dbReference type="RefSeq" id="XP_055874193.1"/>
    </source>
</evidence>
<feature type="transmembrane region" description="Helical" evidence="2">
    <location>
        <begin position="676"/>
        <end position="696"/>
    </location>
</feature>
<feature type="transmembrane region" description="Helical" evidence="2">
    <location>
        <begin position="544"/>
        <end position="567"/>
    </location>
</feature>
<keyword evidence="5" id="KW-1185">Reference proteome</keyword>
<evidence type="ECO:0000256" key="2">
    <source>
        <dbReference type="SAM" id="Phobius"/>
    </source>
</evidence>
<evidence type="ECO:0000256" key="1">
    <source>
        <dbReference type="SAM" id="MobiDB-lite"/>
    </source>
</evidence>
<feature type="compositionally biased region" description="Low complexity" evidence="1">
    <location>
        <begin position="36"/>
        <end position="82"/>
    </location>
</feature>
<dbReference type="AlphaFoldDB" id="A0A9W2ZH10"/>
<name>A0A9W2ZH10_BIOGL</name>
<evidence type="ECO:0000256" key="3">
    <source>
        <dbReference type="SAM" id="SignalP"/>
    </source>
</evidence>
<proteinExistence type="predicted"/>
<feature type="transmembrane region" description="Helical" evidence="2">
    <location>
        <begin position="390"/>
        <end position="410"/>
    </location>
</feature>
<feature type="transmembrane region" description="Helical" evidence="2">
    <location>
        <begin position="416"/>
        <end position="437"/>
    </location>
</feature>
<dbReference type="RefSeq" id="XP_055874194.1">
    <property type="nucleotide sequence ID" value="XM_056018219.1"/>
</dbReference>
<dbReference type="Proteomes" id="UP001165740">
    <property type="component" value="Chromosome 1"/>
</dbReference>
<feature type="transmembrane region" description="Helical" evidence="2">
    <location>
        <begin position="321"/>
        <end position="342"/>
    </location>
</feature>
<feature type="transmembrane region" description="Helical" evidence="2">
    <location>
        <begin position="348"/>
        <end position="369"/>
    </location>
</feature>
<feature type="chain" id="PRO_5044702614" evidence="3">
    <location>
        <begin position="25"/>
        <end position="703"/>
    </location>
</feature>
<feature type="signal peptide" evidence="3">
    <location>
        <begin position="1"/>
        <end position="24"/>
    </location>
</feature>
<keyword evidence="2" id="KW-1133">Transmembrane helix</keyword>
<protein>
    <submittedName>
        <fullName evidence="6 7">Heparan-alpha-glucosaminide N-acetyltransferase-like</fullName>
    </submittedName>
</protein>
<keyword evidence="3" id="KW-0732">Signal</keyword>
<feature type="transmembrane region" description="Helical" evidence="2">
    <location>
        <begin position="574"/>
        <end position="592"/>
    </location>
</feature>
<evidence type="ECO:0000259" key="4">
    <source>
        <dbReference type="Pfam" id="PF07786"/>
    </source>
</evidence>
<dbReference type="PANTHER" id="PTHR31061">
    <property type="entry name" value="LD22376P"/>
    <property type="match status" value="1"/>
</dbReference>
<feature type="domain" description="Heparan-alpha-glucosaminide N-acetyltransferase catalytic" evidence="4">
    <location>
        <begin position="315"/>
        <end position="435"/>
    </location>
</feature>
<dbReference type="OMA" id="FWPQWLI"/>
<feature type="transmembrane region" description="Helical" evidence="2">
    <location>
        <begin position="457"/>
        <end position="481"/>
    </location>
</feature>
<dbReference type="PANTHER" id="PTHR31061:SF24">
    <property type="entry name" value="LD22376P"/>
    <property type="match status" value="1"/>
</dbReference>
<dbReference type="Pfam" id="PF07786">
    <property type="entry name" value="HGSNAT_cat"/>
    <property type="match status" value="1"/>
</dbReference>
<dbReference type="RefSeq" id="XP_055874195.1">
    <property type="nucleotide sequence ID" value="XM_056018220.1"/>
</dbReference>
<dbReference type="InterPro" id="IPR012429">
    <property type="entry name" value="HGSNAT_cat"/>
</dbReference>
<gene>
    <name evidence="6 7 8" type="primary">LOC106054603</name>
</gene>